<dbReference type="SUPFAM" id="SSF51445">
    <property type="entry name" value="(Trans)glycosidases"/>
    <property type="match status" value="1"/>
</dbReference>
<protein>
    <submittedName>
        <fullName evidence="8">Mannan endo-1,4-beta-mannosidase</fullName>
    </submittedName>
</protein>
<evidence type="ECO:0000256" key="3">
    <source>
        <dbReference type="ARBA" id="ARBA00023295"/>
    </source>
</evidence>
<name>A0A1M4SJY1_9BACT</name>
<sequence length="538" mass="61164">MKIFTLILSAILSAILISAQRFEAENATLADGAKKVASSAASGGYYVAQQEGNLTFSINLEEESYYDIFVHAASPSGFKANTFSINGQSINFSFEQNSQFSSLKVISGLKLAAGNHTARITKSWGWINIDYIELESINASERFNINKTLVTPEPTENAARLYQFLYDNYGKKIISGAMTLSSMDEINWLKTNTGKEPALLGIDFMHCGRGYSWHNDEEPITDAKNYYNRNGIPAFCWHWRDPLRNTEAFYSKDTDFDVSKIADQSSPEYQALLSDIDYISGLLKKLQNDGVSVLWRPLHEASGGWFWWGAKGPEPCKMLYRLMYDRMVNHHGLKNLIWVWTSQQNDYDWYPGEDVVDIIGRDIYKDGDHSSQILEFNKLNDDYGKTKMIALSECGSFPDADNLVADEAAWSYFMPWYGDFVRDSKYNSLEFWNKTFAHDYVITLDEMPDLKTYETASAKIELNNHRKKIRAYPTIVNNKLNIKSNEQMSFASVFSASGSLLLSTALQTKNAVIHFSNFSPGIYFIKIDDQKPLKIIKK</sequence>
<accession>A0A1M4SJY1</accession>
<dbReference type="GO" id="GO:0006080">
    <property type="term" value="P:substituted mannan metabolic process"/>
    <property type="evidence" value="ECO:0007669"/>
    <property type="project" value="InterPro"/>
</dbReference>
<keyword evidence="3 4" id="KW-0326">Glycosidase</keyword>
<evidence type="ECO:0000256" key="5">
    <source>
        <dbReference type="SAM" id="SignalP"/>
    </source>
</evidence>
<keyword evidence="9" id="KW-1185">Reference proteome</keyword>
<dbReference type="Gene3D" id="3.20.20.80">
    <property type="entry name" value="Glycosidases"/>
    <property type="match status" value="1"/>
</dbReference>
<dbReference type="InterPro" id="IPR017853">
    <property type="entry name" value="GH"/>
</dbReference>
<evidence type="ECO:0000259" key="6">
    <source>
        <dbReference type="PROSITE" id="PS50206"/>
    </source>
</evidence>
<dbReference type="InterPro" id="IPR026444">
    <property type="entry name" value="Secre_tail"/>
</dbReference>
<dbReference type="OrthoDB" id="9803686at2"/>
<feature type="domain" description="Rhodanese" evidence="6">
    <location>
        <begin position="303"/>
        <end position="317"/>
    </location>
</feature>
<dbReference type="Proteomes" id="UP000184164">
    <property type="component" value="Unassembled WGS sequence"/>
</dbReference>
<dbReference type="PROSITE" id="PS51764">
    <property type="entry name" value="GH26"/>
    <property type="match status" value="1"/>
</dbReference>
<dbReference type="InterPro" id="IPR001763">
    <property type="entry name" value="Rhodanese-like_dom"/>
</dbReference>
<dbReference type="AlphaFoldDB" id="A0A1M4SJY1"/>
<proteinExistence type="inferred from homology"/>
<organism evidence="8 9">
    <name type="scientific">Mariniphaga anaerophila</name>
    <dbReference type="NCBI Taxonomy" id="1484053"/>
    <lineage>
        <taxon>Bacteria</taxon>
        <taxon>Pseudomonadati</taxon>
        <taxon>Bacteroidota</taxon>
        <taxon>Bacteroidia</taxon>
        <taxon>Marinilabiliales</taxon>
        <taxon>Prolixibacteraceae</taxon>
        <taxon>Mariniphaga</taxon>
    </lineage>
</organism>
<feature type="active site" description="Proton donor" evidence="4">
    <location>
        <position position="300"/>
    </location>
</feature>
<evidence type="ECO:0000313" key="8">
    <source>
        <dbReference type="EMBL" id="SHE32495.1"/>
    </source>
</evidence>
<evidence type="ECO:0000256" key="2">
    <source>
        <dbReference type="ARBA" id="ARBA00022801"/>
    </source>
</evidence>
<dbReference type="STRING" id="1484053.SAMN05444274_10155"/>
<evidence type="ECO:0000259" key="7">
    <source>
        <dbReference type="PROSITE" id="PS51764"/>
    </source>
</evidence>
<dbReference type="NCBIfam" id="TIGR04183">
    <property type="entry name" value="Por_Secre_tail"/>
    <property type="match status" value="1"/>
</dbReference>
<feature type="active site" description="Nucleophile" evidence="4">
    <location>
        <position position="393"/>
    </location>
</feature>
<dbReference type="EMBL" id="FQUM01000001">
    <property type="protein sequence ID" value="SHE32495.1"/>
    <property type="molecule type" value="Genomic_DNA"/>
</dbReference>
<dbReference type="InterPro" id="IPR022790">
    <property type="entry name" value="GH26_dom"/>
</dbReference>
<reference evidence="8 9" key="1">
    <citation type="submission" date="2016-11" db="EMBL/GenBank/DDBJ databases">
        <authorList>
            <person name="Jaros S."/>
            <person name="Januszkiewicz K."/>
            <person name="Wedrychowicz H."/>
        </authorList>
    </citation>
    <scope>NUCLEOTIDE SEQUENCE [LARGE SCALE GENOMIC DNA]</scope>
    <source>
        <strain evidence="8 9">DSM 26910</strain>
    </source>
</reference>
<dbReference type="SUPFAM" id="SSF49785">
    <property type="entry name" value="Galactose-binding domain-like"/>
    <property type="match status" value="1"/>
</dbReference>
<dbReference type="RefSeq" id="WP_072997887.1">
    <property type="nucleotide sequence ID" value="NZ_FQUM01000001.1"/>
</dbReference>
<feature type="domain" description="GH26" evidence="7">
    <location>
        <begin position="156"/>
        <end position="445"/>
    </location>
</feature>
<comment type="similarity">
    <text evidence="1 4">Belongs to the glycosyl hydrolase 26 family.</text>
</comment>
<feature type="chain" id="PRO_5012838426" evidence="5">
    <location>
        <begin position="24"/>
        <end position="538"/>
    </location>
</feature>
<dbReference type="PANTHER" id="PTHR40079:SF4">
    <property type="entry name" value="GH26 DOMAIN-CONTAINING PROTEIN-RELATED"/>
    <property type="match status" value="1"/>
</dbReference>
<dbReference type="PROSITE" id="PS50206">
    <property type="entry name" value="RHODANESE_3"/>
    <property type="match status" value="1"/>
</dbReference>
<dbReference type="Pfam" id="PF16990">
    <property type="entry name" value="CBM_35"/>
    <property type="match status" value="1"/>
</dbReference>
<gene>
    <name evidence="8" type="ORF">SAMN05444274_10155</name>
</gene>
<dbReference type="InterPro" id="IPR000805">
    <property type="entry name" value="Glyco_hydro_26"/>
</dbReference>
<dbReference type="Pfam" id="PF02156">
    <property type="entry name" value="Glyco_hydro_26"/>
    <property type="match status" value="1"/>
</dbReference>
<keyword evidence="2 4" id="KW-0378">Hydrolase</keyword>
<evidence type="ECO:0000313" key="9">
    <source>
        <dbReference type="Proteomes" id="UP000184164"/>
    </source>
</evidence>
<dbReference type="PRINTS" id="PR00739">
    <property type="entry name" value="GLHYDRLASE26"/>
</dbReference>
<dbReference type="PANTHER" id="PTHR40079">
    <property type="entry name" value="MANNAN ENDO-1,4-BETA-MANNOSIDASE E-RELATED"/>
    <property type="match status" value="1"/>
</dbReference>
<dbReference type="GO" id="GO:0016985">
    <property type="term" value="F:mannan endo-1,4-beta-mannosidase activity"/>
    <property type="evidence" value="ECO:0007669"/>
    <property type="project" value="InterPro"/>
</dbReference>
<dbReference type="InterPro" id="IPR005084">
    <property type="entry name" value="CBM6"/>
</dbReference>
<dbReference type="Gene3D" id="2.60.120.260">
    <property type="entry name" value="Galactose-binding domain-like"/>
    <property type="match status" value="1"/>
</dbReference>
<dbReference type="InterPro" id="IPR008979">
    <property type="entry name" value="Galactose-bd-like_sf"/>
</dbReference>
<evidence type="ECO:0000256" key="1">
    <source>
        <dbReference type="ARBA" id="ARBA00007754"/>
    </source>
</evidence>
<feature type="signal peptide" evidence="5">
    <location>
        <begin position="1"/>
        <end position="23"/>
    </location>
</feature>
<evidence type="ECO:0000256" key="4">
    <source>
        <dbReference type="PROSITE-ProRule" id="PRU01100"/>
    </source>
</evidence>
<dbReference type="GO" id="GO:0030246">
    <property type="term" value="F:carbohydrate binding"/>
    <property type="evidence" value="ECO:0007669"/>
    <property type="project" value="InterPro"/>
</dbReference>
<keyword evidence="5" id="KW-0732">Signal</keyword>
<dbReference type="Pfam" id="PF18962">
    <property type="entry name" value="Por_Secre_tail"/>
    <property type="match status" value="1"/>
</dbReference>